<sequence>MNGRPQCEMSYTQAMGSFGTVRPAARLRLTAVLHGAGRQTLAPGWPGNTEGVRRAGTVRREVVGPIVP</sequence>
<proteinExistence type="predicted"/>
<dbReference type="Proteomes" id="UP001066276">
    <property type="component" value="Chromosome 7"/>
</dbReference>
<accession>A0AAV7PYD8</accession>
<organism evidence="1 2">
    <name type="scientific">Pleurodeles waltl</name>
    <name type="common">Iberian ribbed newt</name>
    <dbReference type="NCBI Taxonomy" id="8319"/>
    <lineage>
        <taxon>Eukaryota</taxon>
        <taxon>Metazoa</taxon>
        <taxon>Chordata</taxon>
        <taxon>Craniata</taxon>
        <taxon>Vertebrata</taxon>
        <taxon>Euteleostomi</taxon>
        <taxon>Amphibia</taxon>
        <taxon>Batrachia</taxon>
        <taxon>Caudata</taxon>
        <taxon>Salamandroidea</taxon>
        <taxon>Salamandridae</taxon>
        <taxon>Pleurodelinae</taxon>
        <taxon>Pleurodeles</taxon>
    </lineage>
</organism>
<comment type="caution">
    <text evidence="1">The sequence shown here is derived from an EMBL/GenBank/DDBJ whole genome shotgun (WGS) entry which is preliminary data.</text>
</comment>
<keyword evidence="2" id="KW-1185">Reference proteome</keyword>
<dbReference type="AlphaFoldDB" id="A0AAV7PYD8"/>
<protein>
    <submittedName>
        <fullName evidence="1">Uncharacterized protein</fullName>
    </submittedName>
</protein>
<dbReference type="EMBL" id="JANPWB010000011">
    <property type="protein sequence ID" value="KAJ1132266.1"/>
    <property type="molecule type" value="Genomic_DNA"/>
</dbReference>
<gene>
    <name evidence="1" type="ORF">NDU88_010592</name>
</gene>
<name>A0AAV7PYD8_PLEWA</name>
<reference evidence="1" key="1">
    <citation type="journal article" date="2022" name="bioRxiv">
        <title>Sequencing and chromosome-scale assembly of the giantPleurodeles waltlgenome.</title>
        <authorList>
            <person name="Brown T."/>
            <person name="Elewa A."/>
            <person name="Iarovenko S."/>
            <person name="Subramanian E."/>
            <person name="Araus A.J."/>
            <person name="Petzold A."/>
            <person name="Susuki M."/>
            <person name="Suzuki K.-i.T."/>
            <person name="Hayashi T."/>
            <person name="Toyoda A."/>
            <person name="Oliveira C."/>
            <person name="Osipova E."/>
            <person name="Leigh N.D."/>
            <person name="Simon A."/>
            <person name="Yun M.H."/>
        </authorList>
    </citation>
    <scope>NUCLEOTIDE SEQUENCE</scope>
    <source>
        <strain evidence="1">20211129_DDA</strain>
        <tissue evidence="1">Liver</tissue>
    </source>
</reference>
<evidence type="ECO:0000313" key="2">
    <source>
        <dbReference type="Proteomes" id="UP001066276"/>
    </source>
</evidence>
<evidence type="ECO:0000313" key="1">
    <source>
        <dbReference type="EMBL" id="KAJ1132266.1"/>
    </source>
</evidence>